<dbReference type="Proteomes" id="UP000283509">
    <property type="component" value="Unassembled WGS sequence"/>
</dbReference>
<evidence type="ECO:0000256" key="7">
    <source>
        <dbReference type="SAM" id="MobiDB-lite"/>
    </source>
</evidence>
<dbReference type="PANTHER" id="PTHR10696">
    <property type="entry name" value="GAMMA-BUTYROBETAINE HYDROXYLASE-RELATED"/>
    <property type="match status" value="1"/>
</dbReference>
<feature type="region of interest" description="Disordered" evidence="7">
    <location>
        <begin position="76"/>
        <end position="102"/>
    </location>
</feature>
<keyword evidence="6" id="KW-0408">Iron</keyword>
<reference evidence="9 10" key="1">
    <citation type="submission" date="2018-04" db="EMBL/GenBank/DDBJ databases">
        <authorList>
            <person name="Zhang X."/>
            <person name="Yuan J."/>
            <person name="Li F."/>
            <person name="Xiang J."/>
        </authorList>
    </citation>
    <scope>NUCLEOTIDE SEQUENCE [LARGE SCALE GENOMIC DNA]</scope>
    <source>
        <tissue evidence="9">Muscle</tissue>
    </source>
</reference>
<dbReference type="EMBL" id="QCYY01004402">
    <property type="protein sequence ID" value="ROT61052.1"/>
    <property type="molecule type" value="Genomic_DNA"/>
</dbReference>
<dbReference type="InterPro" id="IPR050411">
    <property type="entry name" value="AlphaKG_dependent_hydroxylases"/>
</dbReference>
<dbReference type="GO" id="GO:0005739">
    <property type="term" value="C:mitochondrion"/>
    <property type="evidence" value="ECO:0007669"/>
    <property type="project" value="TreeGrafter"/>
</dbReference>
<accession>A0A423S9Z6</accession>
<dbReference type="SUPFAM" id="SSF51197">
    <property type="entry name" value="Clavaminate synthase-like"/>
    <property type="match status" value="1"/>
</dbReference>
<dbReference type="PANTHER" id="PTHR10696:SF33">
    <property type="entry name" value="GAMMA-BUTYROBETAINE DIOXYGENASE"/>
    <property type="match status" value="1"/>
</dbReference>
<dbReference type="InterPro" id="IPR010376">
    <property type="entry name" value="GBBH-like_N"/>
</dbReference>
<dbReference type="InterPro" id="IPR042098">
    <property type="entry name" value="TauD-like_sf"/>
</dbReference>
<keyword evidence="3" id="KW-0479">Metal-binding</keyword>
<evidence type="ECO:0000256" key="2">
    <source>
        <dbReference type="ARBA" id="ARBA00008654"/>
    </source>
</evidence>
<keyword evidence="4 9" id="KW-0223">Dioxygenase</keyword>
<comment type="similarity">
    <text evidence="2">Belongs to the gamma-BBH/TMLD family.</text>
</comment>
<sequence length="349" mass="38742">MSQCSRSTPRAALLHRSPLTISLLSDSLFPPSPSVCFTLCGPSAAASPLPLSVNCGLSSLASPLCHWRPAGGGRRFPATGNDHARSRRTALPSRGGGGLPGTTALRVQFGDGSSHDFPSCWLRDNCQCDLCYDHKSFTRKLVLDDWDLDPEDYPVLAPDVRLRWKSGHESLFHGRWLHDRAFSESSRRTQRAFAALDKELWGPGFTVDAFDFEELMEDEATLFKWLVSLEKKGITLIKNTPQEPKACFSIVNKVGFVKPTHYGMHYPIRNKVGANSLAYTDSRLGMHNDLPYYHHVPGVNNFPTVYTPPPPVAVCLEEKSPAGPEVRGRHFHDLIGVVQPIWLHDTDDT</sequence>
<keyword evidence="10" id="KW-1185">Reference proteome</keyword>
<dbReference type="UniPathway" id="UPA00118"/>
<name>A0A423S9Z6_PENVA</name>
<evidence type="ECO:0000313" key="9">
    <source>
        <dbReference type="EMBL" id="ROT61052.1"/>
    </source>
</evidence>
<evidence type="ECO:0000256" key="3">
    <source>
        <dbReference type="ARBA" id="ARBA00022723"/>
    </source>
</evidence>
<protein>
    <submittedName>
        <fullName evidence="9">Putative gamma-butyrobetaine dioxygenase-like</fullName>
    </submittedName>
</protein>
<dbReference type="Pfam" id="PF06155">
    <property type="entry name" value="GBBH-like_N"/>
    <property type="match status" value="1"/>
</dbReference>
<evidence type="ECO:0000256" key="1">
    <source>
        <dbReference type="ARBA" id="ARBA00001954"/>
    </source>
</evidence>
<comment type="caution">
    <text evidence="9">The sequence shown here is derived from an EMBL/GenBank/DDBJ whole genome shotgun (WGS) entry which is preliminary data.</text>
</comment>
<feature type="domain" description="Gamma-butyrobetaine hydroxylase-like N-terminal" evidence="8">
    <location>
        <begin position="103"/>
        <end position="177"/>
    </location>
</feature>
<dbReference type="OrthoDB" id="406634at2759"/>
<dbReference type="Gene3D" id="3.30.2020.30">
    <property type="match status" value="1"/>
</dbReference>
<evidence type="ECO:0000259" key="8">
    <source>
        <dbReference type="Pfam" id="PF06155"/>
    </source>
</evidence>
<evidence type="ECO:0000256" key="5">
    <source>
        <dbReference type="ARBA" id="ARBA00023002"/>
    </source>
</evidence>
<dbReference type="InterPro" id="IPR038492">
    <property type="entry name" value="GBBH-like_N_sf"/>
</dbReference>
<dbReference type="STRING" id="6689.A0A423S9Z6"/>
<gene>
    <name evidence="9" type="ORF">C7M84_021211</name>
</gene>
<dbReference type="GO" id="GO:0045329">
    <property type="term" value="P:carnitine biosynthetic process"/>
    <property type="evidence" value="ECO:0007669"/>
    <property type="project" value="UniProtKB-UniPathway"/>
</dbReference>
<dbReference type="GO" id="GO:0008336">
    <property type="term" value="F:gamma-butyrobetaine dioxygenase activity"/>
    <property type="evidence" value="ECO:0007669"/>
    <property type="project" value="TreeGrafter"/>
</dbReference>
<comment type="cofactor">
    <cofactor evidence="1">
        <name>Fe(2+)</name>
        <dbReference type="ChEBI" id="CHEBI:29033"/>
    </cofactor>
</comment>
<evidence type="ECO:0000256" key="4">
    <source>
        <dbReference type="ARBA" id="ARBA00022964"/>
    </source>
</evidence>
<dbReference type="Gene3D" id="3.60.130.10">
    <property type="entry name" value="Clavaminate synthase-like"/>
    <property type="match status" value="1"/>
</dbReference>
<reference evidence="9 10" key="2">
    <citation type="submission" date="2019-01" db="EMBL/GenBank/DDBJ databases">
        <title>The decoding of complex shrimp genome reveals the adaptation for benthos swimmer, frequently molting mechanism and breeding impact on genome.</title>
        <authorList>
            <person name="Sun Y."/>
            <person name="Gao Y."/>
            <person name="Yu Y."/>
        </authorList>
    </citation>
    <scope>NUCLEOTIDE SEQUENCE [LARGE SCALE GENOMIC DNA]</scope>
    <source>
        <tissue evidence="9">Muscle</tissue>
    </source>
</reference>
<evidence type="ECO:0000313" key="10">
    <source>
        <dbReference type="Proteomes" id="UP000283509"/>
    </source>
</evidence>
<dbReference type="FunFam" id="3.30.2020.30:FF:000002">
    <property type="entry name" value="Putative gamma-butyrobetaine dioxygenase"/>
    <property type="match status" value="1"/>
</dbReference>
<dbReference type="GO" id="GO:0046872">
    <property type="term" value="F:metal ion binding"/>
    <property type="evidence" value="ECO:0007669"/>
    <property type="project" value="UniProtKB-KW"/>
</dbReference>
<organism evidence="9 10">
    <name type="scientific">Penaeus vannamei</name>
    <name type="common">Whiteleg shrimp</name>
    <name type="synonym">Litopenaeus vannamei</name>
    <dbReference type="NCBI Taxonomy" id="6689"/>
    <lineage>
        <taxon>Eukaryota</taxon>
        <taxon>Metazoa</taxon>
        <taxon>Ecdysozoa</taxon>
        <taxon>Arthropoda</taxon>
        <taxon>Crustacea</taxon>
        <taxon>Multicrustacea</taxon>
        <taxon>Malacostraca</taxon>
        <taxon>Eumalacostraca</taxon>
        <taxon>Eucarida</taxon>
        <taxon>Decapoda</taxon>
        <taxon>Dendrobranchiata</taxon>
        <taxon>Penaeoidea</taxon>
        <taxon>Penaeidae</taxon>
        <taxon>Penaeus</taxon>
    </lineage>
</organism>
<proteinExistence type="inferred from homology"/>
<keyword evidence="5" id="KW-0560">Oxidoreductase</keyword>
<dbReference type="AlphaFoldDB" id="A0A423S9Z6"/>
<evidence type="ECO:0000256" key="6">
    <source>
        <dbReference type="ARBA" id="ARBA00023004"/>
    </source>
</evidence>